<reference evidence="3" key="1">
    <citation type="submission" date="2025-08" db="UniProtKB">
        <authorList>
            <consortium name="RefSeq"/>
        </authorList>
    </citation>
    <scope>IDENTIFICATION</scope>
</reference>
<dbReference type="AlphaFoldDB" id="A0A6P6S0F7"/>
<protein>
    <submittedName>
        <fullName evidence="3">Uncharacterized protein LOC113147404</fullName>
    </submittedName>
</protein>
<accession>A0A6P6S0F7</accession>
<sequence length="208" mass="21681">MPFAGCSAATTISGYLKSFAPTAIAQTSGAQTLGAQTASKSSNCNCSTNGISSGSKQVYLLRAAAAAEVHDEVELRQQQRLGGAASIDPLTWARSLFGETEEPHAAGDRRGASATSGNADLSKTDKDAVYTPHTVARKGSSKQQGSGHSSAIPSCAVSLRLQIPRFVSQQSCTQAASLLRSQRSALKEDYLSKHRAAVRAKRAATSHS</sequence>
<gene>
    <name evidence="3" type="primary">LOC113147404</name>
</gene>
<evidence type="ECO:0000313" key="3">
    <source>
        <dbReference type="RefSeq" id="XP_026193656.1"/>
    </source>
</evidence>
<dbReference type="Proteomes" id="UP000515125">
    <property type="component" value="Unplaced"/>
</dbReference>
<dbReference type="RefSeq" id="XP_026193656.1">
    <property type="nucleotide sequence ID" value="XM_026337871.1"/>
</dbReference>
<evidence type="ECO:0000256" key="1">
    <source>
        <dbReference type="SAM" id="MobiDB-lite"/>
    </source>
</evidence>
<dbReference type="OrthoDB" id="347698at2759"/>
<feature type="region of interest" description="Disordered" evidence="1">
    <location>
        <begin position="101"/>
        <end position="130"/>
    </location>
</feature>
<organism evidence="2 3">
    <name type="scientific">Cyclospora cayetanensis</name>
    <dbReference type="NCBI Taxonomy" id="88456"/>
    <lineage>
        <taxon>Eukaryota</taxon>
        <taxon>Sar</taxon>
        <taxon>Alveolata</taxon>
        <taxon>Apicomplexa</taxon>
        <taxon>Conoidasida</taxon>
        <taxon>Coccidia</taxon>
        <taxon>Eucoccidiorida</taxon>
        <taxon>Eimeriorina</taxon>
        <taxon>Eimeriidae</taxon>
        <taxon>Cyclospora</taxon>
    </lineage>
</organism>
<proteinExistence type="predicted"/>
<evidence type="ECO:0000313" key="2">
    <source>
        <dbReference type="Proteomes" id="UP000515125"/>
    </source>
</evidence>
<dbReference type="GeneID" id="113147404"/>
<keyword evidence="2" id="KW-1185">Reference proteome</keyword>
<feature type="compositionally biased region" description="Basic and acidic residues" evidence="1">
    <location>
        <begin position="101"/>
        <end position="111"/>
    </location>
</feature>
<name>A0A6P6S0F7_9EIME</name>